<name>A0A431WIQ6_9BACI</name>
<dbReference type="PANTHER" id="PTHR30012">
    <property type="entry name" value="GENERAL SECRETION PATHWAY PROTEIN"/>
    <property type="match status" value="1"/>
</dbReference>
<dbReference type="InterPro" id="IPR018076">
    <property type="entry name" value="T2SS_GspF_dom"/>
</dbReference>
<keyword evidence="3" id="KW-1003">Cell membrane</keyword>
<proteinExistence type="inferred from homology"/>
<evidence type="ECO:0000256" key="4">
    <source>
        <dbReference type="ARBA" id="ARBA00022692"/>
    </source>
</evidence>
<evidence type="ECO:0000313" key="10">
    <source>
        <dbReference type="Proteomes" id="UP000271374"/>
    </source>
</evidence>
<dbReference type="InterPro" id="IPR047692">
    <property type="entry name" value="T4P_ComGB"/>
</dbReference>
<dbReference type="PRINTS" id="PR00812">
    <property type="entry name" value="BCTERIALGSPF"/>
</dbReference>
<comment type="subcellular location">
    <subcellularLocation>
        <location evidence="1">Cell membrane</location>
        <topology evidence="1">Multi-pass membrane protein</topology>
    </subcellularLocation>
</comment>
<keyword evidence="4 7" id="KW-0812">Transmembrane</keyword>
<dbReference type="EMBL" id="RXNT01000003">
    <property type="protein sequence ID" value="RTR35257.1"/>
    <property type="molecule type" value="Genomic_DNA"/>
</dbReference>
<dbReference type="Pfam" id="PF00482">
    <property type="entry name" value="T2SSF"/>
    <property type="match status" value="2"/>
</dbReference>
<feature type="domain" description="Type II secretion system protein GspF" evidence="8">
    <location>
        <begin position="213"/>
        <end position="335"/>
    </location>
</feature>
<sequence length="343" mass="40238">MKRRKWSLKEQADFLKKTGELLARGYPLADAIQSLSYQMKKAHQEEVTQFLSDLKEGHPLHKILLDLRFHKTLVGFVYFAEQHGSLSDAFRDGSAMMLRRNSDTEKLKKLLVYPVVLIFMTFFLFLFVEKILLPQYTSLFQSMNLKPNLFMKVVYFTGDIFPLIVCVTLLTLFLSLNYYFFKFKKFSPIKQKTLLSSTPFLGSFYRLFTTHYFSIQLSYLLGGGLSILESLKLFEEHDKHSFDRQLGKEMQEQLSTGNSFEDILKRYKFFEEELSFIVKHGQENGKLEQELLFYSKYCMSTLELKTDKCFKIIQPILYSFIGIIIVSMYLAILLPMFQLLDGF</sequence>
<comment type="similarity">
    <text evidence="2">Belongs to the GSP F family.</text>
</comment>
<dbReference type="NCBIfam" id="NF041012">
    <property type="entry name" value="T4P_ComGB"/>
    <property type="match status" value="1"/>
</dbReference>
<keyword evidence="6 7" id="KW-0472">Membrane</keyword>
<evidence type="ECO:0000256" key="1">
    <source>
        <dbReference type="ARBA" id="ARBA00004651"/>
    </source>
</evidence>
<feature type="transmembrane region" description="Helical" evidence="7">
    <location>
        <begin position="316"/>
        <end position="337"/>
    </location>
</feature>
<dbReference type="AlphaFoldDB" id="A0A431WIQ6"/>
<dbReference type="Gene3D" id="1.20.81.30">
    <property type="entry name" value="Type II secretion system (T2SS), domain F"/>
    <property type="match status" value="2"/>
</dbReference>
<evidence type="ECO:0000256" key="5">
    <source>
        <dbReference type="ARBA" id="ARBA00022989"/>
    </source>
</evidence>
<dbReference type="InterPro" id="IPR003004">
    <property type="entry name" value="GspF/PilC"/>
</dbReference>
<comment type="caution">
    <text evidence="9">The sequence shown here is derived from an EMBL/GenBank/DDBJ whole genome shotgun (WGS) entry which is preliminary data.</text>
</comment>
<feature type="domain" description="Type II secretion system protein GspF" evidence="8">
    <location>
        <begin position="14"/>
        <end position="129"/>
    </location>
</feature>
<feature type="transmembrane region" description="Helical" evidence="7">
    <location>
        <begin position="110"/>
        <end position="133"/>
    </location>
</feature>
<dbReference type="OrthoDB" id="1638902at2"/>
<evidence type="ECO:0000259" key="8">
    <source>
        <dbReference type="Pfam" id="PF00482"/>
    </source>
</evidence>
<reference evidence="9 10" key="1">
    <citation type="submission" date="2018-12" db="EMBL/GenBank/DDBJ databases">
        <title>Bacillus yapensis draft genome sequence.</title>
        <authorList>
            <person name="Yu L."/>
            <person name="Xu X."/>
            <person name="Tang X."/>
        </authorList>
    </citation>
    <scope>NUCLEOTIDE SEQUENCE [LARGE SCALE GENOMIC DNA]</scope>
    <source>
        <strain evidence="9 10">XXST-01</strain>
    </source>
</reference>
<evidence type="ECO:0000256" key="6">
    <source>
        <dbReference type="ARBA" id="ARBA00023136"/>
    </source>
</evidence>
<evidence type="ECO:0000256" key="7">
    <source>
        <dbReference type="SAM" id="Phobius"/>
    </source>
</evidence>
<keyword evidence="10" id="KW-1185">Reference proteome</keyword>
<protein>
    <submittedName>
        <fullName evidence="9">Type II secretion system F family protein</fullName>
    </submittedName>
</protein>
<dbReference type="Proteomes" id="UP000271374">
    <property type="component" value="Unassembled WGS sequence"/>
</dbReference>
<feature type="transmembrane region" description="Helical" evidence="7">
    <location>
        <begin position="153"/>
        <end position="181"/>
    </location>
</feature>
<keyword evidence="5 7" id="KW-1133">Transmembrane helix</keyword>
<dbReference type="InterPro" id="IPR042094">
    <property type="entry name" value="T2SS_GspF_sf"/>
</dbReference>
<gene>
    <name evidence="9" type="ORF">EKG37_05100</name>
</gene>
<evidence type="ECO:0000256" key="3">
    <source>
        <dbReference type="ARBA" id="ARBA00022475"/>
    </source>
</evidence>
<evidence type="ECO:0000256" key="2">
    <source>
        <dbReference type="ARBA" id="ARBA00005745"/>
    </source>
</evidence>
<dbReference type="GO" id="GO:0005886">
    <property type="term" value="C:plasma membrane"/>
    <property type="evidence" value="ECO:0007669"/>
    <property type="project" value="UniProtKB-SubCell"/>
</dbReference>
<evidence type="ECO:0000313" key="9">
    <source>
        <dbReference type="EMBL" id="RTR35257.1"/>
    </source>
</evidence>
<dbReference type="PANTHER" id="PTHR30012:SF0">
    <property type="entry name" value="TYPE II SECRETION SYSTEM PROTEIN F-RELATED"/>
    <property type="match status" value="1"/>
</dbReference>
<accession>A0A431WIQ6</accession>
<organism evidence="9 10">
    <name type="scientific">Bacillus yapensis</name>
    <dbReference type="NCBI Taxonomy" id="2492960"/>
    <lineage>
        <taxon>Bacteria</taxon>
        <taxon>Bacillati</taxon>
        <taxon>Bacillota</taxon>
        <taxon>Bacilli</taxon>
        <taxon>Bacillales</taxon>
        <taxon>Bacillaceae</taxon>
        <taxon>Bacillus</taxon>
    </lineage>
</organism>